<accession>A0A5J4SF21</accession>
<reference evidence="1" key="1">
    <citation type="submission" date="2019-03" db="EMBL/GenBank/DDBJ databases">
        <title>Single cell metagenomics reveals metabolic interactions within the superorganism composed of flagellate Streblomastix strix and complex community of Bacteroidetes bacteria on its surface.</title>
        <authorList>
            <person name="Treitli S.C."/>
            <person name="Kolisko M."/>
            <person name="Husnik F."/>
            <person name="Keeling P."/>
            <person name="Hampl V."/>
        </authorList>
    </citation>
    <scope>NUCLEOTIDE SEQUENCE</scope>
    <source>
        <strain evidence="1">STM</strain>
    </source>
</reference>
<gene>
    <name evidence="1" type="ORF">EZS27_008010</name>
</gene>
<comment type="caution">
    <text evidence="1">The sequence shown here is derived from an EMBL/GenBank/DDBJ whole genome shotgun (WGS) entry which is preliminary data.</text>
</comment>
<sequence>MKYKTDCGHYLDHVDTVNLIRSWVNALKKQGWTYNRVLEYILNSCEEDEFEIEKFVKTFFHETD</sequence>
<dbReference type="AlphaFoldDB" id="A0A5J4SF21"/>
<dbReference type="EMBL" id="SNRY01000222">
    <property type="protein sequence ID" value="KAA6344352.1"/>
    <property type="molecule type" value="Genomic_DNA"/>
</dbReference>
<evidence type="ECO:0000313" key="1">
    <source>
        <dbReference type="EMBL" id="KAA6344352.1"/>
    </source>
</evidence>
<organism evidence="1">
    <name type="scientific">termite gut metagenome</name>
    <dbReference type="NCBI Taxonomy" id="433724"/>
    <lineage>
        <taxon>unclassified sequences</taxon>
        <taxon>metagenomes</taxon>
        <taxon>organismal metagenomes</taxon>
    </lineage>
</organism>
<protein>
    <submittedName>
        <fullName evidence="1">Uncharacterized protein</fullName>
    </submittedName>
</protein>
<proteinExistence type="predicted"/>
<name>A0A5J4SF21_9ZZZZ</name>